<dbReference type="Proteomes" id="UP000233837">
    <property type="component" value="Unassembled WGS sequence"/>
</dbReference>
<gene>
    <name evidence="1" type="ORF">MA16_Dca013427</name>
</gene>
<proteinExistence type="predicted"/>
<keyword evidence="2" id="KW-1185">Reference proteome</keyword>
<organism evidence="1 2">
    <name type="scientific">Dendrobium catenatum</name>
    <dbReference type="NCBI Taxonomy" id="906689"/>
    <lineage>
        <taxon>Eukaryota</taxon>
        <taxon>Viridiplantae</taxon>
        <taxon>Streptophyta</taxon>
        <taxon>Embryophyta</taxon>
        <taxon>Tracheophyta</taxon>
        <taxon>Spermatophyta</taxon>
        <taxon>Magnoliopsida</taxon>
        <taxon>Liliopsida</taxon>
        <taxon>Asparagales</taxon>
        <taxon>Orchidaceae</taxon>
        <taxon>Epidendroideae</taxon>
        <taxon>Malaxideae</taxon>
        <taxon>Dendrobiinae</taxon>
        <taxon>Dendrobium</taxon>
    </lineage>
</organism>
<reference evidence="1 2" key="2">
    <citation type="journal article" date="2017" name="Nature">
        <title>The Apostasia genome and the evolution of orchids.</title>
        <authorList>
            <person name="Zhang G.Q."/>
            <person name="Liu K.W."/>
            <person name="Li Z."/>
            <person name="Lohaus R."/>
            <person name="Hsiao Y.Y."/>
            <person name="Niu S.C."/>
            <person name="Wang J.Y."/>
            <person name="Lin Y.C."/>
            <person name="Xu Q."/>
            <person name="Chen L.J."/>
            <person name="Yoshida K."/>
            <person name="Fujiwara S."/>
            <person name="Wang Z.W."/>
            <person name="Zhang Y.Q."/>
            <person name="Mitsuda N."/>
            <person name="Wang M."/>
            <person name="Liu G.H."/>
            <person name="Pecoraro L."/>
            <person name="Huang H.X."/>
            <person name="Xiao X.J."/>
            <person name="Lin M."/>
            <person name="Wu X.Y."/>
            <person name="Wu W.L."/>
            <person name="Chen Y.Y."/>
            <person name="Chang S.B."/>
            <person name="Sakamoto S."/>
            <person name="Ohme-Takagi M."/>
            <person name="Yagi M."/>
            <person name="Zeng S.J."/>
            <person name="Shen C.Y."/>
            <person name="Yeh C.M."/>
            <person name="Luo Y.B."/>
            <person name="Tsai W.C."/>
            <person name="Van de Peer Y."/>
            <person name="Liu Z.J."/>
        </authorList>
    </citation>
    <scope>NUCLEOTIDE SEQUENCE [LARGE SCALE GENOMIC DNA]</scope>
    <source>
        <tissue evidence="1">The whole plant</tissue>
    </source>
</reference>
<dbReference type="AlphaFoldDB" id="A0A2I0X2U7"/>
<evidence type="ECO:0000313" key="1">
    <source>
        <dbReference type="EMBL" id="PKU82235.1"/>
    </source>
</evidence>
<accession>A0A2I0X2U7</accession>
<protein>
    <submittedName>
        <fullName evidence="1">Uncharacterized protein</fullName>
    </submittedName>
</protein>
<dbReference type="EMBL" id="KZ502205">
    <property type="protein sequence ID" value="PKU82235.1"/>
    <property type="molecule type" value="Genomic_DNA"/>
</dbReference>
<name>A0A2I0X2U7_9ASPA</name>
<sequence>MVHQGCENQFGKELIDPSIASALLSFAVLFELRCGAFDFLRSRLLRYDLPSSSYRSYCRFIPIRGYDVQYSNSGDSRRSLALFTSEWYYWTDLLHLVSGNSLTATSSLTKSRVAPGAGLGVSEARQIGILLSGMELAPFTCLSETSALLYPEDPSKLNASSIPLAEIVGSGPIKTDAPLTTVAGRLPNDLHPWCGRTNFLFFCLTRRAFFRDLPFLFIIRHEKEKTNISSIVKSII</sequence>
<reference evidence="1 2" key="1">
    <citation type="journal article" date="2016" name="Sci. Rep.">
        <title>The Dendrobium catenatum Lindl. genome sequence provides insights into polysaccharide synthase, floral development and adaptive evolution.</title>
        <authorList>
            <person name="Zhang G.Q."/>
            <person name="Xu Q."/>
            <person name="Bian C."/>
            <person name="Tsai W.C."/>
            <person name="Yeh C.M."/>
            <person name="Liu K.W."/>
            <person name="Yoshida K."/>
            <person name="Zhang L.S."/>
            <person name="Chang S.B."/>
            <person name="Chen F."/>
            <person name="Shi Y."/>
            <person name="Su Y.Y."/>
            <person name="Zhang Y.Q."/>
            <person name="Chen L.J."/>
            <person name="Yin Y."/>
            <person name="Lin M."/>
            <person name="Huang H."/>
            <person name="Deng H."/>
            <person name="Wang Z.W."/>
            <person name="Zhu S.L."/>
            <person name="Zhao X."/>
            <person name="Deng C."/>
            <person name="Niu S.C."/>
            <person name="Huang J."/>
            <person name="Wang M."/>
            <person name="Liu G.H."/>
            <person name="Yang H.J."/>
            <person name="Xiao X.J."/>
            <person name="Hsiao Y.Y."/>
            <person name="Wu W.L."/>
            <person name="Chen Y.Y."/>
            <person name="Mitsuda N."/>
            <person name="Ohme-Takagi M."/>
            <person name="Luo Y.B."/>
            <person name="Van de Peer Y."/>
            <person name="Liu Z.J."/>
        </authorList>
    </citation>
    <scope>NUCLEOTIDE SEQUENCE [LARGE SCALE GENOMIC DNA]</scope>
    <source>
        <tissue evidence="1">The whole plant</tissue>
    </source>
</reference>
<evidence type="ECO:0000313" key="2">
    <source>
        <dbReference type="Proteomes" id="UP000233837"/>
    </source>
</evidence>